<name>A0A4Z0YF99_9PEZI</name>
<sequence>MKFTAVLSVLSVLHAALAADTCVAECGCAGCGQIAYANFVQTGDALVATAKGWLSMSVEDGIITLENLSRSTLTAQVYGVVCYYISPDSSCTVTTPKGFSTNLGLSVWQHP</sequence>
<feature type="signal peptide" evidence="1">
    <location>
        <begin position="1"/>
        <end position="18"/>
    </location>
</feature>
<reference evidence="2 3" key="1">
    <citation type="submission" date="2019-03" db="EMBL/GenBank/DDBJ databases">
        <title>Draft genome sequence of Xylaria hypoxylon DSM 108379, a ubiquitous saprotrophic-parasitic fungi on hardwood.</title>
        <authorList>
            <person name="Buettner E."/>
            <person name="Leonhardt S."/>
            <person name="Gebauer A.M."/>
            <person name="Liers C."/>
            <person name="Hofrichter M."/>
            <person name="Kellner H."/>
        </authorList>
    </citation>
    <scope>NUCLEOTIDE SEQUENCE [LARGE SCALE GENOMIC DNA]</scope>
    <source>
        <strain evidence="2 3">DSM 108379</strain>
    </source>
</reference>
<dbReference type="OrthoDB" id="5149270at2759"/>
<evidence type="ECO:0000313" key="3">
    <source>
        <dbReference type="Proteomes" id="UP000297716"/>
    </source>
</evidence>
<comment type="caution">
    <text evidence="2">The sequence shown here is derived from an EMBL/GenBank/DDBJ whole genome shotgun (WGS) entry which is preliminary data.</text>
</comment>
<dbReference type="Proteomes" id="UP000297716">
    <property type="component" value="Unassembled WGS sequence"/>
</dbReference>
<proteinExistence type="predicted"/>
<evidence type="ECO:0000313" key="2">
    <source>
        <dbReference type="EMBL" id="TGJ78568.1"/>
    </source>
</evidence>
<dbReference type="AlphaFoldDB" id="A0A4Z0YF99"/>
<organism evidence="2 3">
    <name type="scientific">Xylaria hypoxylon</name>
    <dbReference type="NCBI Taxonomy" id="37992"/>
    <lineage>
        <taxon>Eukaryota</taxon>
        <taxon>Fungi</taxon>
        <taxon>Dikarya</taxon>
        <taxon>Ascomycota</taxon>
        <taxon>Pezizomycotina</taxon>
        <taxon>Sordariomycetes</taxon>
        <taxon>Xylariomycetidae</taxon>
        <taxon>Xylariales</taxon>
        <taxon>Xylariaceae</taxon>
        <taxon>Xylaria</taxon>
    </lineage>
</organism>
<feature type="chain" id="PRO_5021210768" evidence="1">
    <location>
        <begin position="19"/>
        <end position="111"/>
    </location>
</feature>
<keyword evidence="3" id="KW-1185">Reference proteome</keyword>
<evidence type="ECO:0000256" key="1">
    <source>
        <dbReference type="SAM" id="SignalP"/>
    </source>
</evidence>
<accession>A0A4Z0YF99</accession>
<protein>
    <submittedName>
        <fullName evidence="2">Uncharacterized protein</fullName>
    </submittedName>
</protein>
<dbReference type="EMBL" id="SKBN01000374">
    <property type="protein sequence ID" value="TGJ78568.1"/>
    <property type="molecule type" value="Genomic_DNA"/>
</dbReference>
<gene>
    <name evidence="2" type="ORF">E0Z10_g10196</name>
</gene>
<keyword evidence="1" id="KW-0732">Signal</keyword>